<reference evidence="1" key="1">
    <citation type="submission" date="2016-08" db="EMBL/GenBank/DDBJ databases">
        <authorList>
            <person name="Seilhamer J.J."/>
        </authorList>
    </citation>
    <scope>NUCLEOTIDE SEQUENCE</scope>
    <source>
        <strain evidence="1">86-1</strain>
    </source>
</reference>
<accession>A0A212L7X6</accession>
<evidence type="ECO:0000313" key="1">
    <source>
        <dbReference type="EMBL" id="SCM73429.1"/>
    </source>
</evidence>
<sequence length="53" mass="6112">MENSPCFSLRCQPWSRLFLRIRILNVYGTPVVALASADESRLRLHGERLLTQP</sequence>
<protein>
    <submittedName>
        <fullName evidence="1">Uncharacterized protein</fullName>
    </submittedName>
</protein>
<organism evidence="1">
    <name type="scientific">uncultured Desulfovibrio sp</name>
    <dbReference type="NCBI Taxonomy" id="167968"/>
    <lineage>
        <taxon>Bacteria</taxon>
        <taxon>Pseudomonadati</taxon>
        <taxon>Thermodesulfobacteriota</taxon>
        <taxon>Desulfovibrionia</taxon>
        <taxon>Desulfovibrionales</taxon>
        <taxon>Desulfovibrionaceae</taxon>
        <taxon>Desulfovibrio</taxon>
        <taxon>environmental samples</taxon>
    </lineage>
</organism>
<dbReference type="AlphaFoldDB" id="A0A212L7X6"/>
<dbReference type="RefSeq" id="WP_179980686.1">
    <property type="nucleotide sequence ID" value="NZ_LT608333.1"/>
</dbReference>
<name>A0A212L7X6_9BACT</name>
<gene>
    <name evidence="1" type="ORF">KL86DES1_21294</name>
</gene>
<dbReference type="EMBL" id="FMJC01000002">
    <property type="protein sequence ID" value="SCM73429.1"/>
    <property type="molecule type" value="Genomic_DNA"/>
</dbReference>
<proteinExistence type="predicted"/>